<accession>A0ABX1NEX5</accession>
<organism evidence="2 3">
    <name type="scientific">Aromatoleum toluolicum</name>
    <dbReference type="NCBI Taxonomy" id="90060"/>
    <lineage>
        <taxon>Bacteria</taxon>
        <taxon>Pseudomonadati</taxon>
        <taxon>Pseudomonadota</taxon>
        <taxon>Betaproteobacteria</taxon>
        <taxon>Rhodocyclales</taxon>
        <taxon>Rhodocyclaceae</taxon>
        <taxon>Aromatoleum</taxon>
    </lineage>
</organism>
<dbReference type="Proteomes" id="UP000634522">
    <property type="component" value="Unassembled WGS sequence"/>
</dbReference>
<name>A0ABX1NEX5_9RHOO</name>
<feature type="domain" description="DUF4123" evidence="1">
    <location>
        <begin position="31"/>
        <end position="152"/>
    </location>
</feature>
<reference evidence="2 3" key="1">
    <citation type="submission" date="2019-12" db="EMBL/GenBank/DDBJ databases">
        <title>Comparative genomics gives insights into the taxonomy of the Azoarcus-Aromatoleum group and reveals separate origins of nif in the plant-associated Azoarcus and non-plant-associated Aromatoleum sub-groups.</title>
        <authorList>
            <person name="Lafos M."/>
            <person name="Maluk M."/>
            <person name="Batista M."/>
            <person name="Junghare M."/>
            <person name="Carmona M."/>
            <person name="Faoro H."/>
            <person name="Cruz L.M."/>
            <person name="Battistoni F."/>
            <person name="De Souza E."/>
            <person name="Pedrosa F."/>
            <person name="Chen W.-M."/>
            <person name="Poole P.S."/>
            <person name="Dixon R.A."/>
            <person name="James E.K."/>
        </authorList>
    </citation>
    <scope>NUCLEOTIDE SEQUENCE [LARGE SCALE GENOMIC DNA]</scope>
    <source>
        <strain evidence="2 3">T</strain>
    </source>
</reference>
<sequence>MHRFLQNLHAPDSAAALTAWLQAPRDENCRCYAIADMSILEARALRSLERLSAPSAPLLDGSRYAAYGELGPRLVPLVDFDASAMARFIGIADGLPALSFVEIETSNGMPDRATLLWLADARTSDGLHLYCRFPDTRVLVSVLRVLDRAQIARLGQSVRRWAWLGRDGKFQCRDFTGVTAEKLAGGGAAIEFSDQQFAALVQAAECDVLYQRLLEVAPELIPDSSPFDTFTRLEALLHLARGYGVTEAPDQLQFVTVAWSSSERFHELACLSATWTATRSGSKSFSMAVAEWSDRQWDEIEATTSRSTGPSSLASSLQIT</sequence>
<comment type="caution">
    <text evidence="2">The sequence shown here is derived from an EMBL/GenBank/DDBJ whole genome shotgun (WGS) entry which is preliminary data.</text>
</comment>
<evidence type="ECO:0000313" key="2">
    <source>
        <dbReference type="EMBL" id="NMF97750.1"/>
    </source>
</evidence>
<proteinExistence type="predicted"/>
<gene>
    <name evidence="2" type="ORF">GPA27_10165</name>
</gene>
<protein>
    <submittedName>
        <fullName evidence="2">DUF4123 domain-containing protein</fullName>
    </submittedName>
</protein>
<dbReference type="RefSeq" id="WP_169140109.1">
    <property type="nucleotide sequence ID" value="NZ_WTVS01000018.1"/>
</dbReference>
<evidence type="ECO:0000313" key="3">
    <source>
        <dbReference type="Proteomes" id="UP000634522"/>
    </source>
</evidence>
<dbReference type="EMBL" id="WTVS01000018">
    <property type="protein sequence ID" value="NMF97750.1"/>
    <property type="molecule type" value="Genomic_DNA"/>
</dbReference>
<dbReference type="Pfam" id="PF13503">
    <property type="entry name" value="DUF4123"/>
    <property type="match status" value="1"/>
</dbReference>
<keyword evidence="3" id="KW-1185">Reference proteome</keyword>
<dbReference type="InterPro" id="IPR025391">
    <property type="entry name" value="DUF4123"/>
</dbReference>
<evidence type="ECO:0000259" key="1">
    <source>
        <dbReference type="Pfam" id="PF13503"/>
    </source>
</evidence>